<dbReference type="SUPFAM" id="SSF46785">
    <property type="entry name" value="Winged helix' DNA-binding domain"/>
    <property type="match status" value="1"/>
</dbReference>
<evidence type="ECO:0000256" key="6">
    <source>
        <dbReference type="ARBA" id="ARBA00023242"/>
    </source>
</evidence>
<dbReference type="InterPro" id="IPR019585">
    <property type="entry name" value="Rpn7/CSN1"/>
</dbReference>
<dbReference type="PANTHER" id="PTHR14145:SF2">
    <property type="entry name" value="COP9 SIGNALOSOME COMPLEX SUBUNIT 1"/>
    <property type="match status" value="1"/>
</dbReference>
<evidence type="ECO:0000313" key="10">
    <source>
        <dbReference type="Proteomes" id="UP001217089"/>
    </source>
</evidence>
<evidence type="ECO:0000256" key="5">
    <source>
        <dbReference type="ARBA" id="ARBA00022790"/>
    </source>
</evidence>
<dbReference type="InterPro" id="IPR000717">
    <property type="entry name" value="PCI_dom"/>
</dbReference>
<keyword evidence="6" id="KW-0539">Nucleus</keyword>
<evidence type="ECO:0000256" key="2">
    <source>
        <dbReference type="ARBA" id="ARBA00004496"/>
    </source>
</evidence>
<feature type="region of interest" description="Disordered" evidence="7">
    <location>
        <begin position="478"/>
        <end position="504"/>
    </location>
</feature>
<dbReference type="Pfam" id="PF01399">
    <property type="entry name" value="PCI"/>
    <property type="match status" value="1"/>
</dbReference>
<comment type="subcellular location">
    <subcellularLocation>
        <location evidence="2">Cytoplasm</location>
    </subcellularLocation>
    <subcellularLocation>
        <location evidence="1">Nucleus</location>
    </subcellularLocation>
</comment>
<evidence type="ECO:0000256" key="3">
    <source>
        <dbReference type="ARBA" id="ARBA00008793"/>
    </source>
</evidence>
<comment type="caution">
    <text evidence="9">The sequence shown here is derived from an EMBL/GenBank/DDBJ whole genome shotgun (WGS) entry which is preliminary data.</text>
</comment>
<organism evidence="9 10">
    <name type="scientific">Tegillarca granosa</name>
    <name type="common">Malaysian cockle</name>
    <name type="synonym">Anadara granosa</name>
    <dbReference type="NCBI Taxonomy" id="220873"/>
    <lineage>
        <taxon>Eukaryota</taxon>
        <taxon>Metazoa</taxon>
        <taxon>Spiralia</taxon>
        <taxon>Lophotrochozoa</taxon>
        <taxon>Mollusca</taxon>
        <taxon>Bivalvia</taxon>
        <taxon>Autobranchia</taxon>
        <taxon>Pteriomorphia</taxon>
        <taxon>Arcoida</taxon>
        <taxon>Arcoidea</taxon>
        <taxon>Arcidae</taxon>
        <taxon>Tegillarca</taxon>
    </lineage>
</organism>
<dbReference type="Proteomes" id="UP001217089">
    <property type="component" value="Unassembled WGS sequence"/>
</dbReference>
<dbReference type="InterPro" id="IPR048624">
    <property type="entry name" value="CSN1_C"/>
</dbReference>
<dbReference type="Pfam" id="PF10602">
    <property type="entry name" value="RPN7"/>
    <property type="match status" value="1"/>
</dbReference>
<dbReference type="EMBL" id="JARBDR010000214">
    <property type="protein sequence ID" value="KAJ8318774.1"/>
    <property type="molecule type" value="Genomic_DNA"/>
</dbReference>
<comment type="similarity">
    <text evidence="3">Belongs to the CSN1 family.</text>
</comment>
<protein>
    <recommendedName>
        <fullName evidence="8">PCI domain-containing protein</fullName>
    </recommendedName>
</protein>
<keyword evidence="10" id="KW-1185">Reference proteome</keyword>
<dbReference type="PANTHER" id="PTHR14145">
    <property type="entry name" value="26S PROTESOME SUBUNIT 6"/>
    <property type="match status" value="1"/>
</dbReference>
<dbReference type="Gene3D" id="1.25.40.570">
    <property type="match status" value="1"/>
</dbReference>
<proteinExistence type="inferred from homology"/>
<dbReference type="InterPro" id="IPR045135">
    <property type="entry name" value="Rpn7_N"/>
</dbReference>
<evidence type="ECO:0000256" key="1">
    <source>
        <dbReference type="ARBA" id="ARBA00004123"/>
    </source>
</evidence>
<sequence length="504" mass="56684">MPLPIQQGIFQGAVEPMQVDVPPEENDNVEEDNYLVENTSLYWLFYPFDSCLNMNQDLYILQDIDQYASQYSGLAKLYRLLYIANHCPSLKIEALRMGLSYAMTTFNTNLYQQIHRQLQDAVSSSSSLPDAVAGAVHNVPGLDTQWIETTSKKAALKLEKLDTDLKNYKSNSIKESIRRGHDDLGDHYLDCGDLSNALKCYSRARDYCTSPKHVVNMCLNVIKVSVYLQNWSHVQSYVNKAEGTPDMAEHGKDGGQTVLTKLKCAAGLADLATKKYKSAAKYFLQASFDHCDFPELLSSSNVATYGALCALASFDRQELQKNVLSSSSFKLFLELEPQLRDIIHKFYESKYASCLKLLDEIKDNLLLDMYLASHVTVLYTQIRNRALCQYFSPYLSADMRKMAEAFNTTVPALEDELMHLILEGQINARIDSHNKILYAKDTDQRSTTFEKSIAMGKEYQRRTTALILRSAVLKNQIHVKSPPRDGGQGGEMSIAPGSASSARN</sequence>
<evidence type="ECO:0000313" key="9">
    <source>
        <dbReference type="EMBL" id="KAJ8318774.1"/>
    </source>
</evidence>
<accession>A0ABQ9FNC5</accession>
<dbReference type="SMART" id="SM00088">
    <property type="entry name" value="PINT"/>
    <property type="match status" value="1"/>
</dbReference>
<feature type="domain" description="PCI" evidence="8">
    <location>
        <begin position="282"/>
        <end position="444"/>
    </location>
</feature>
<name>A0ABQ9FNC5_TEGGR</name>
<dbReference type="PROSITE" id="PS50250">
    <property type="entry name" value="PCI"/>
    <property type="match status" value="1"/>
</dbReference>
<reference evidence="9 10" key="1">
    <citation type="submission" date="2022-12" db="EMBL/GenBank/DDBJ databases">
        <title>Chromosome-level genome of Tegillarca granosa.</title>
        <authorList>
            <person name="Kim J."/>
        </authorList>
    </citation>
    <scope>NUCLEOTIDE SEQUENCE [LARGE SCALE GENOMIC DNA]</scope>
    <source>
        <strain evidence="9">Teg-2019</strain>
        <tissue evidence="9">Adductor muscle</tissue>
    </source>
</reference>
<keyword evidence="5" id="KW-0736">Signalosome</keyword>
<evidence type="ECO:0000256" key="4">
    <source>
        <dbReference type="ARBA" id="ARBA00022490"/>
    </source>
</evidence>
<gene>
    <name evidence="9" type="ORF">KUTeg_003865</name>
</gene>
<dbReference type="Pfam" id="PF21151">
    <property type="entry name" value="CSN1_C"/>
    <property type="match status" value="1"/>
</dbReference>
<keyword evidence="4" id="KW-0963">Cytoplasm</keyword>
<dbReference type="InterPro" id="IPR036390">
    <property type="entry name" value="WH_DNA-bd_sf"/>
</dbReference>
<evidence type="ECO:0000256" key="7">
    <source>
        <dbReference type="SAM" id="MobiDB-lite"/>
    </source>
</evidence>
<evidence type="ECO:0000259" key="8">
    <source>
        <dbReference type="PROSITE" id="PS50250"/>
    </source>
</evidence>